<accession>A0AAD5VQA3</accession>
<name>A0AAD5VQA3_9AGAR</name>
<gene>
    <name evidence="1" type="ORF">NP233_g8716</name>
</gene>
<dbReference type="InterPro" id="IPR036047">
    <property type="entry name" value="F-box-like_dom_sf"/>
</dbReference>
<organism evidence="1 2">
    <name type="scientific">Leucocoprinus birnbaumii</name>
    <dbReference type="NCBI Taxonomy" id="56174"/>
    <lineage>
        <taxon>Eukaryota</taxon>
        <taxon>Fungi</taxon>
        <taxon>Dikarya</taxon>
        <taxon>Basidiomycota</taxon>
        <taxon>Agaricomycotina</taxon>
        <taxon>Agaricomycetes</taxon>
        <taxon>Agaricomycetidae</taxon>
        <taxon>Agaricales</taxon>
        <taxon>Agaricineae</taxon>
        <taxon>Agaricaceae</taxon>
        <taxon>Leucocoprinus</taxon>
    </lineage>
</organism>
<reference evidence="1" key="1">
    <citation type="submission" date="2022-07" db="EMBL/GenBank/DDBJ databases">
        <title>Genome Sequence of Leucocoprinus birnbaumii.</title>
        <authorList>
            <person name="Buettner E."/>
        </authorList>
    </citation>
    <scope>NUCLEOTIDE SEQUENCE</scope>
    <source>
        <strain evidence="1">VT141</strain>
    </source>
</reference>
<evidence type="ECO:0008006" key="3">
    <source>
        <dbReference type="Google" id="ProtNLM"/>
    </source>
</evidence>
<dbReference type="AlphaFoldDB" id="A0AAD5VQA3"/>
<evidence type="ECO:0000313" key="2">
    <source>
        <dbReference type="Proteomes" id="UP001213000"/>
    </source>
</evidence>
<protein>
    <recommendedName>
        <fullName evidence="3">F-box domain-containing protein</fullName>
    </recommendedName>
</protein>
<sequence length="351" mass="40200">MSSDRRSLLGASHIQPCPTPSISPSYFVKPASNVEQAMLAPLDNLPLETFQEILSHVNDLESLKTASVVSRVWQAYLQPKLFRNSIVTITLDTEEGRAMLLELAHASDKVLSNIITVQVQTTRPSDEIEFCEPIPGFLPFPPALRTFLSSIPECISLTLKDMRWNWNALHNRDRKAILQVFSQIRELWLYSRARIFTIPLSLLLYASNLEKLQVYDMPPGLYWEEEFFPWFCQSLPNPQFQRSSIHTLSLKDTGLIARFTDFARKHGEWRFFSEIQELNLCFNDFGETKRPQNTTCCGIVGSFLKSFGGNVRRLNLHIMRSGVSYRAFSLLGNAVADKKRRDSLRLSHTIQ</sequence>
<dbReference type="SUPFAM" id="SSF52047">
    <property type="entry name" value="RNI-like"/>
    <property type="match status" value="1"/>
</dbReference>
<evidence type="ECO:0000313" key="1">
    <source>
        <dbReference type="EMBL" id="KAJ3563780.1"/>
    </source>
</evidence>
<dbReference type="SUPFAM" id="SSF81383">
    <property type="entry name" value="F-box domain"/>
    <property type="match status" value="1"/>
</dbReference>
<comment type="caution">
    <text evidence="1">The sequence shown here is derived from an EMBL/GenBank/DDBJ whole genome shotgun (WGS) entry which is preliminary data.</text>
</comment>
<dbReference type="EMBL" id="JANIEX010000723">
    <property type="protein sequence ID" value="KAJ3563780.1"/>
    <property type="molecule type" value="Genomic_DNA"/>
</dbReference>
<dbReference type="Proteomes" id="UP001213000">
    <property type="component" value="Unassembled WGS sequence"/>
</dbReference>
<proteinExistence type="predicted"/>
<keyword evidence="2" id="KW-1185">Reference proteome</keyword>